<accession>A0ABV0RP41</accession>
<reference evidence="2 3" key="1">
    <citation type="submission" date="2021-06" db="EMBL/GenBank/DDBJ databases">
        <authorList>
            <person name="Palmer J.M."/>
        </authorList>
    </citation>
    <scope>NUCLEOTIDE SEQUENCE [LARGE SCALE GENOMIC DNA]</scope>
    <source>
        <strain evidence="2 3">XC_2019</strain>
        <tissue evidence="2">Muscle</tissue>
    </source>
</reference>
<dbReference type="Proteomes" id="UP001434883">
    <property type="component" value="Unassembled WGS sequence"/>
</dbReference>
<evidence type="ECO:0000313" key="3">
    <source>
        <dbReference type="Proteomes" id="UP001434883"/>
    </source>
</evidence>
<protein>
    <submittedName>
        <fullName evidence="2">Uncharacterized protein</fullName>
    </submittedName>
</protein>
<gene>
    <name evidence="2" type="ORF">XENOCAPTIV_003827</name>
</gene>
<keyword evidence="3" id="KW-1185">Reference proteome</keyword>
<name>A0ABV0RP41_9TELE</name>
<proteinExistence type="predicted"/>
<feature type="region of interest" description="Disordered" evidence="1">
    <location>
        <begin position="1"/>
        <end position="23"/>
    </location>
</feature>
<dbReference type="EMBL" id="JAHRIN010051808">
    <property type="protein sequence ID" value="MEQ2209774.1"/>
    <property type="molecule type" value="Genomic_DNA"/>
</dbReference>
<comment type="caution">
    <text evidence="2">The sequence shown here is derived from an EMBL/GenBank/DDBJ whole genome shotgun (WGS) entry which is preliminary data.</text>
</comment>
<sequence length="120" mass="13263">MLTNRKWGGKRGEDMQQRSTGNGQELVEDCSLHTWVTVTLHVTGPIHNKGHILGVVISEGRNITDVVVTDVDISDLYCVLYKKNIPAFTSRSRAEVVTRCCINANANQLFTNLPSGSVHK</sequence>
<organism evidence="2 3">
    <name type="scientific">Xenoophorus captivus</name>
    <dbReference type="NCBI Taxonomy" id="1517983"/>
    <lineage>
        <taxon>Eukaryota</taxon>
        <taxon>Metazoa</taxon>
        <taxon>Chordata</taxon>
        <taxon>Craniata</taxon>
        <taxon>Vertebrata</taxon>
        <taxon>Euteleostomi</taxon>
        <taxon>Actinopterygii</taxon>
        <taxon>Neopterygii</taxon>
        <taxon>Teleostei</taxon>
        <taxon>Neoteleostei</taxon>
        <taxon>Acanthomorphata</taxon>
        <taxon>Ovalentaria</taxon>
        <taxon>Atherinomorphae</taxon>
        <taxon>Cyprinodontiformes</taxon>
        <taxon>Goodeidae</taxon>
        <taxon>Xenoophorus</taxon>
    </lineage>
</organism>
<evidence type="ECO:0000313" key="2">
    <source>
        <dbReference type="EMBL" id="MEQ2209774.1"/>
    </source>
</evidence>
<evidence type="ECO:0000256" key="1">
    <source>
        <dbReference type="SAM" id="MobiDB-lite"/>
    </source>
</evidence>